<dbReference type="PANTHER" id="PTHR23291:SF50">
    <property type="entry name" value="PROTEIN LIFEGUARD 4"/>
    <property type="match status" value="1"/>
</dbReference>
<evidence type="ECO:0000256" key="5">
    <source>
        <dbReference type="ARBA" id="ARBA00023136"/>
    </source>
</evidence>
<evidence type="ECO:0000313" key="7">
    <source>
        <dbReference type="EMBL" id="HJD96524.1"/>
    </source>
</evidence>
<sequence>MSDTSRDQVQSYSRSNVAVYMQQVYLWMTVALGVTAFAAVFTASNMAIMQFLFTNTIMMILLMVGVIGLSMYITARMHVLSSGAATGLFLLYSALMGVFLGPVLLVYTGASVAQAFIVTAGMFGGMSVFGMVTKRDLSGMGSFLMMGLWGILLASLVNAFLGNTAVDLTISVLGVIIFTGLTAFDTQKLRMMGESAPVDDSLAMRRGALLGALTLYLDFINMFLFLLRLFGNRNS</sequence>
<feature type="transmembrane region" description="Helical" evidence="6">
    <location>
        <begin position="24"/>
        <end position="44"/>
    </location>
</feature>
<feature type="transmembrane region" description="Helical" evidence="6">
    <location>
        <begin position="168"/>
        <end position="186"/>
    </location>
</feature>
<dbReference type="GO" id="GO:0005886">
    <property type="term" value="C:plasma membrane"/>
    <property type="evidence" value="ECO:0007669"/>
    <property type="project" value="TreeGrafter"/>
</dbReference>
<feature type="transmembrane region" description="Helical" evidence="6">
    <location>
        <begin position="56"/>
        <end position="75"/>
    </location>
</feature>
<reference evidence="7" key="1">
    <citation type="journal article" date="2021" name="PeerJ">
        <title>Extensive microbial diversity within the chicken gut microbiome revealed by metagenomics and culture.</title>
        <authorList>
            <person name="Gilroy R."/>
            <person name="Ravi A."/>
            <person name="Getino M."/>
            <person name="Pursley I."/>
            <person name="Horton D.L."/>
            <person name="Alikhan N.F."/>
            <person name="Baker D."/>
            <person name="Gharbi K."/>
            <person name="Hall N."/>
            <person name="Watson M."/>
            <person name="Adriaenssens E.M."/>
            <person name="Foster-Nyarko E."/>
            <person name="Jarju S."/>
            <person name="Secka A."/>
            <person name="Antonio M."/>
            <person name="Oren A."/>
            <person name="Chaudhuri R.R."/>
            <person name="La Ragione R."/>
            <person name="Hildebrand F."/>
            <person name="Pallen M.J."/>
        </authorList>
    </citation>
    <scope>NUCLEOTIDE SEQUENCE</scope>
    <source>
        <strain evidence="7">ChiGjej2B2-19336</strain>
    </source>
</reference>
<evidence type="ECO:0000256" key="4">
    <source>
        <dbReference type="ARBA" id="ARBA00022989"/>
    </source>
</evidence>
<name>A0A921AVB9_9BACT</name>
<reference evidence="7" key="2">
    <citation type="submission" date="2021-09" db="EMBL/GenBank/DDBJ databases">
        <authorList>
            <person name="Gilroy R."/>
        </authorList>
    </citation>
    <scope>NUCLEOTIDE SEQUENCE</scope>
    <source>
        <strain evidence="7">ChiGjej2B2-19336</strain>
    </source>
</reference>
<dbReference type="EMBL" id="DYZA01000048">
    <property type="protein sequence ID" value="HJD96524.1"/>
    <property type="molecule type" value="Genomic_DNA"/>
</dbReference>
<comment type="subcellular location">
    <subcellularLocation>
        <location evidence="1">Membrane</location>
        <topology evidence="1">Multi-pass membrane protein</topology>
    </subcellularLocation>
</comment>
<dbReference type="AlphaFoldDB" id="A0A921AVB9"/>
<comment type="similarity">
    <text evidence="2 6">Belongs to the BI1 family.</text>
</comment>
<feature type="transmembrane region" description="Helical" evidence="6">
    <location>
        <begin position="143"/>
        <end position="162"/>
    </location>
</feature>
<organism evidence="7 8">
    <name type="scientific">Mailhella massiliensis</name>
    <dbReference type="NCBI Taxonomy" id="1903261"/>
    <lineage>
        <taxon>Bacteria</taxon>
        <taxon>Pseudomonadati</taxon>
        <taxon>Thermodesulfobacteriota</taxon>
        <taxon>Desulfovibrionia</taxon>
        <taxon>Desulfovibrionales</taxon>
        <taxon>Desulfovibrionaceae</taxon>
        <taxon>Mailhella</taxon>
    </lineage>
</organism>
<keyword evidence="3 6" id="KW-0812">Transmembrane</keyword>
<dbReference type="Proteomes" id="UP000698963">
    <property type="component" value="Unassembled WGS sequence"/>
</dbReference>
<protein>
    <submittedName>
        <fullName evidence="7">Bax inhibitor-1/YccA family protein</fullName>
    </submittedName>
</protein>
<feature type="transmembrane region" description="Helical" evidence="6">
    <location>
        <begin position="113"/>
        <end position="131"/>
    </location>
</feature>
<dbReference type="InterPro" id="IPR006214">
    <property type="entry name" value="Bax_inhibitor_1-related"/>
</dbReference>
<gene>
    <name evidence="7" type="ORF">K8W16_02615</name>
</gene>
<keyword evidence="4 6" id="KW-1133">Transmembrane helix</keyword>
<keyword evidence="5 6" id="KW-0472">Membrane</keyword>
<dbReference type="Pfam" id="PF01027">
    <property type="entry name" value="Bax1-I"/>
    <property type="match status" value="1"/>
</dbReference>
<feature type="transmembrane region" description="Helical" evidence="6">
    <location>
        <begin position="207"/>
        <end position="230"/>
    </location>
</feature>
<evidence type="ECO:0000313" key="8">
    <source>
        <dbReference type="Proteomes" id="UP000698963"/>
    </source>
</evidence>
<dbReference type="CDD" id="cd10432">
    <property type="entry name" value="BI-1-like_bacterial"/>
    <property type="match status" value="1"/>
</dbReference>
<proteinExistence type="inferred from homology"/>
<evidence type="ECO:0000256" key="3">
    <source>
        <dbReference type="ARBA" id="ARBA00022692"/>
    </source>
</evidence>
<evidence type="ECO:0000256" key="1">
    <source>
        <dbReference type="ARBA" id="ARBA00004141"/>
    </source>
</evidence>
<dbReference type="RefSeq" id="WP_304120898.1">
    <property type="nucleotide sequence ID" value="NZ_DYZA01000048.1"/>
</dbReference>
<dbReference type="PANTHER" id="PTHR23291">
    <property type="entry name" value="BAX INHIBITOR-RELATED"/>
    <property type="match status" value="1"/>
</dbReference>
<evidence type="ECO:0000256" key="2">
    <source>
        <dbReference type="ARBA" id="ARBA00010350"/>
    </source>
</evidence>
<evidence type="ECO:0000256" key="6">
    <source>
        <dbReference type="RuleBase" id="RU004379"/>
    </source>
</evidence>
<comment type="caution">
    <text evidence="7">The sequence shown here is derived from an EMBL/GenBank/DDBJ whole genome shotgun (WGS) entry which is preliminary data.</text>
</comment>
<feature type="transmembrane region" description="Helical" evidence="6">
    <location>
        <begin position="87"/>
        <end position="107"/>
    </location>
</feature>
<accession>A0A921AVB9</accession>